<comment type="caution">
    <text evidence="2">The sequence shown here is derived from an EMBL/GenBank/DDBJ whole genome shotgun (WGS) entry which is preliminary data.</text>
</comment>
<protein>
    <submittedName>
        <fullName evidence="2">Unnamed protein product</fullName>
    </submittedName>
</protein>
<organism evidence="2 3">
    <name type="scientific">Phytophthora fragariaefolia</name>
    <dbReference type="NCBI Taxonomy" id="1490495"/>
    <lineage>
        <taxon>Eukaryota</taxon>
        <taxon>Sar</taxon>
        <taxon>Stramenopiles</taxon>
        <taxon>Oomycota</taxon>
        <taxon>Peronosporomycetes</taxon>
        <taxon>Peronosporales</taxon>
        <taxon>Peronosporaceae</taxon>
        <taxon>Phytophthora</taxon>
    </lineage>
</organism>
<gene>
    <name evidence="2" type="ORF">Pfra01_002677100</name>
</gene>
<feature type="compositionally biased region" description="Polar residues" evidence="1">
    <location>
        <begin position="191"/>
        <end position="208"/>
    </location>
</feature>
<evidence type="ECO:0000256" key="1">
    <source>
        <dbReference type="SAM" id="MobiDB-lite"/>
    </source>
</evidence>
<evidence type="ECO:0000313" key="3">
    <source>
        <dbReference type="Proteomes" id="UP001165121"/>
    </source>
</evidence>
<evidence type="ECO:0000313" key="2">
    <source>
        <dbReference type="EMBL" id="GMF61591.1"/>
    </source>
</evidence>
<dbReference type="EMBL" id="BSXT01005993">
    <property type="protein sequence ID" value="GMF61591.1"/>
    <property type="molecule type" value="Genomic_DNA"/>
</dbReference>
<dbReference type="Proteomes" id="UP001165121">
    <property type="component" value="Unassembled WGS sequence"/>
</dbReference>
<proteinExistence type="predicted"/>
<dbReference type="AlphaFoldDB" id="A0A9W7D5T8"/>
<dbReference type="OrthoDB" id="79921at2759"/>
<reference evidence="2" key="1">
    <citation type="submission" date="2023-04" db="EMBL/GenBank/DDBJ databases">
        <title>Phytophthora fragariaefolia NBRC 109709.</title>
        <authorList>
            <person name="Ichikawa N."/>
            <person name="Sato H."/>
            <person name="Tonouchi N."/>
        </authorList>
    </citation>
    <scope>NUCLEOTIDE SEQUENCE</scope>
    <source>
        <strain evidence="2">NBRC 109709</strain>
    </source>
</reference>
<accession>A0A9W7D5T8</accession>
<name>A0A9W7D5T8_9STRA</name>
<keyword evidence="3" id="KW-1185">Reference proteome</keyword>
<sequence>MLHVLVVSCVVRTAAPHTFYELNEALPEEAQIAIREFPSKTAQTVGLLSRGETLEVTVRGGNWLKISGGSVDKAWIMWRTDAIELLQEASDVCSGNCVSIETRFDAAITNESLQEGVPGDNQTELASLRESADKIVGAAASDSNEEISVVSDDAATVTIDSAAVDQSNKEASKPSTTNTFDGADEEAERVFSSQDNEYGSMVDSTVSQETERPESSTDAQPLQPARTLLHESGGDATSDNRPVHVKKKDSNPLLSPPMDENPVGPEPNCPAGYITSEELQPEMDKADDSDGDTADAVEEAEPVRAAASWIARRGGHAGYAVVG</sequence>
<feature type="region of interest" description="Disordered" evidence="1">
    <location>
        <begin position="165"/>
        <end position="266"/>
    </location>
</feature>